<dbReference type="InterPro" id="IPR001958">
    <property type="entry name" value="Tet-R_TetA/multi-R_MdtG-like"/>
</dbReference>
<feature type="transmembrane region" description="Helical" evidence="6">
    <location>
        <begin position="305"/>
        <end position="327"/>
    </location>
</feature>
<feature type="transmembrane region" description="Helical" evidence="6">
    <location>
        <begin position="51"/>
        <end position="71"/>
    </location>
</feature>
<reference evidence="8 9" key="1">
    <citation type="submission" date="2019-04" db="EMBL/GenBank/DDBJ databases">
        <authorList>
            <person name="Hwang J.C."/>
        </authorList>
    </citation>
    <scope>NUCLEOTIDE SEQUENCE [LARGE SCALE GENOMIC DNA]</scope>
    <source>
        <strain evidence="8 9">IMCC35002</strain>
    </source>
</reference>
<keyword evidence="9" id="KW-1185">Reference proteome</keyword>
<feature type="transmembrane region" description="Helical" evidence="6">
    <location>
        <begin position="368"/>
        <end position="385"/>
    </location>
</feature>
<dbReference type="Gene3D" id="1.20.1250.20">
    <property type="entry name" value="MFS general substrate transporter like domains"/>
    <property type="match status" value="1"/>
</dbReference>
<dbReference type="GO" id="GO:0016020">
    <property type="term" value="C:membrane"/>
    <property type="evidence" value="ECO:0007669"/>
    <property type="project" value="UniProtKB-SubCell"/>
</dbReference>
<feature type="transmembrane region" description="Helical" evidence="6">
    <location>
        <begin position="172"/>
        <end position="192"/>
    </location>
</feature>
<evidence type="ECO:0000256" key="3">
    <source>
        <dbReference type="ARBA" id="ARBA00022692"/>
    </source>
</evidence>
<dbReference type="Pfam" id="PF07690">
    <property type="entry name" value="MFS_1"/>
    <property type="match status" value="1"/>
</dbReference>
<keyword evidence="5 6" id="KW-0472">Membrane</keyword>
<feature type="domain" description="Major facilitator superfamily (MFS) profile" evidence="7">
    <location>
        <begin position="5"/>
        <end position="392"/>
    </location>
</feature>
<dbReference type="EMBL" id="SWCJ01000020">
    <property type="protein sequence ID" value="TKB50863.1"/>
    <property type="molecule type" value="Genomic_DNA"/>
</dbReference>
<dbReference type="RefSeq" id="WP_136864975.1">
    <property type="nucleotide sequence ID" value="NZ_SWCJ01000020.1"/>
</dbReference>
<evidence type="ECO:0000313" key="8">
    <source>
        <dbReference type="EMBL" id="TKB50863.1"/>
    </source>
</evidence>
<feature type="transmembrane region" description="Helical" evidence="6">
    <location>
        <begin position="83"/>
        <end position="102"/>
    </location>
</feature>
<dbReference type="PANTHER" id="PTHR23504">
    <property type="entry name" value="MAJOR FACILITATOR SUPERFAMILY DOMAIN-CONTAINING PROTEIN 10"/>
    <property type="match status" value="1"/>
</dbReference>
<feature type="transmembrane region" description="Helical" evidence="6">
    <location>
        <begin position="276"/>
        <end position="299"/>
    </location>
</feature>
<proteinExistence type="predicted"/>
<dbReference type="AlphaFoldDB" id="A0A4U1BIE1"/>
<dbReference type="SUPFAM" id="SSF103473">
    <property type="entry name" value="MFS general substrate transporter"/>
    <property type="match status" value="1"/>
</dbReference>
<dbReference type="OrthoDB" id="9814303at2"/>
<name>A0A4U1BIE1_9GAMM</name>
<comment type="caution">
    <text evidence="8">The sequence shown here is derived from an EMBL/GenBank/DDBJ whole genome shotgun (WGS) entry which is preliminary data.</text>
</comment>
<dbReference type="PROSITE" id="PS50850">
    <property type="entry name" value="MFS"/>
    <property type="match status" value="1"/>
</dbReference>
<feature type="transmembrane region" description="Helical" evidence="6">
    <location>
        <begin position="143"/>
        <end position="166"/>
    </location>
</feature>
<feature type="transmembrane region" description="Helical" evidence="6">
    <location>
        <begin position="7"/>
        <end position="31"/>
    </location>
</feature>
<dbReference type="InterPro" id="IPR036259">
    <property type="entry name" value="MFS_trans_sf"/>
</dbReference>
<dbReference type="Proteomes" id="UP000305675">
    <property type="component" value="Unassembled WGS sequence"/>
</dbReference>
<gene>
    <name evidence="8" type="ORF">FCL42_18780</name>
</gene>
<feature type="transmembrane region" description="Helical" evidence="6">
    <location>
        <begin position="108"/>
        <end position="131"/>
    </location>
</feature>
<evidence type="ECO:0000256" key="2">
    <source>
        <dbReference type="ARBA" id="ARBA00022448"/>
    </source>
</evidence>
<evidence type="ECO:0000256" key="4">
    <source>
        <dbReference type="ARBA" id="ARBA00022989"/>
    </source>
</evidence>
<feature type="transmembrane region" description="Helical" evidence="6">
    <location>
        <begin position="219"/>
        <end position="239"/>
    </location>
</feature>
<keyword evidence="4 6" id="KW-1133">Transmembrane helix</keyword>
<feature type="transmembrane region" description="Helical" evidence="6">
    <location>
        <begin position="339"/>
        <end position="362"/>
    </location>
</feature>
<evidence type="ECO:0000259" key="7">
    <source>
        <dbReference type="PROSITE" id="PS50850"/>
    </source>
</evidence>
<accession>A0A4U1BIE1</accession>
<evidence type="ECO:0000256" key="1">
    <source>
        <dbReference type="ARBA" id="ARBA00004141"/>
    </source>
</evidence>
<protein>
    <submittedName>
        <fullName evidence="8">MFS transporter</fullName>
    </submittedName>
</protein>
<evidence type="ECO:0000313" key="9">
    <source>
        <dbReference type="Proteomes" id="UP000305675"/>
    </source>
</evidence>
<dbReference type="GO" id="GO:0022857">
    <property type="term" value="F:transmembrane transporter activity"/>
    <property type="evidence" value="ECO:0007669"/>
    <property type="project" value="InterPro"/>
</dbReference>
<evidence type="ECO:0000256" key="6">
    <source>
        <dbReference type="SAM" id="Phobius"/>
    </source>
</evidence>
<dbReference type="PRINTS" id="PR01035">
    <property type="entry name" value="TCRTETA"/>
</dbReference>
<dbReference type="PANTHER" id="PTHR23504:SF15">
    <property type="entry name" value="MAJOR FACILITATOR SUPERFAMILY (MFS) PROFILE DOMAIN-CONTAINING PROTEIN"/>
    <property type="match status" value="1"/>
</dbReference>
<feature type="transmembrane region" description="Helical" evidence="6">
    <location>
        <begin position="251"/>
        <end position="269"/>
    </location>
</feature>
<sequence>MDARPYYTFAITLLITLISVSGIALPYPILAPLFLDLAHPVSRFMSIDPKLLLGAALATYPIGILIGGNYIGSWSDSLGRKTVLSWTMLGAAISYAATAMAISQGSFLLFIFSRLFTGFFEGNLAIARAIAADLHPKIDRTRAFSYISAMGYAGYLVGPVVGGMLLPLGASLAFWVAAAACLAATGLILIALPKDQPNGEQKKGGSLGLLKHPQYRRFFGCYLLLMLGLNGFYEFYPVWLVEYQSYDSQQIAAATVLLTASMIATATLLTMKAKRALGLVPAAVVGIALYAGAIASFPYGQVSFWAAFVVAGIGIALFNAMMPSYLSESASSDDGQGQLMGLLTTVFCLGNVIIALLGAALALIDTRLVLLLSSLLCVVAAALFWRQAQSKSQVAATN</sequence>
<evidence type="ECO:0000256" key="5">
    <source>
        <dbReference type="ARBA" id="ARBA00023136"/>
    </source>
</evidence>
<keyword evidence="3 6" id="KW-0812">Transmembrane</keyword>
<comment type="subcellular location">
    <subcellularLocation>
        <location evidence="1">Membrane</location>
        <topology evidence="1">Multi-pass membrane protein</topology>
    </subcellularLocation>
</comment>
<organism evidence="8 9">
    <name type="scientific">Ferrimonas aestuarii</name>
    <dbReference type="NCBI Taxonomy" id="2569539"/>
    <lineage>
        <taxon>Bacteria</taxon>
        <taxon>Pseudomonadati</taxon>
        <taxon>Pseudomonadota</taxon>
        <taxon>Gammaproteobacteria</taxon>
        <taxon>Alteromonadales</taxon>
        <taxon>Ferrimonadaceae</taxon>
        <taxon>Ferrimonas</taxon>
    </lineage>
</organism>
<dbReference type="InterPro" id="IPR020846">
    <property type="entry name" value="MFS_dom"/>
</dbReference>
<keyword evidence="2" id="KW-0813">Transport</keyword>
<dbReference type="InterPro" id="IPR011701">
    <property type="entry name" value="MFS"/>
</dbReference>